<organism evidence="12 13">
    <name type="scientific">Oncorhynchus mykiss</name>
    <name type="common">Rainbow trout</name>
    <name type="synonym">Salmo gairdneri</name>
    <dbReference type="NCBI Taxonomy" id="8022"/>
    <lineage>
        <taxon>Eukaryota</taxon>
        <taxon>Metazoa</taxon>
        <taxon>Chordata</taxon>
        <taxon>Craniata</taxon>
        <taxon>Vertebrata</taxon>
        <taxon>Euteleostomi</taxon>
        <taxon>Actinopterygii</taxon>
        <taxon>Neopterygii</taxon>
        <taxon>Teleostei</taxon>
        <taxon>Protacanthopterygii</taxon>
        <taxon>Salmoniformes</taxon>
        <taxon>Salmonidae</taxon>
        <taxon>Salmoninae</taxon>
        <taxon>Oncorhynchus</taxon>
    </lineage>
</organism>
<dbReference type="GO" id="GO:0030334">
    <property type="term" value="P:regulation of cell migration"/>
    <property type="evidence" value="ECO:0007669"/>
    <property type="project" value="TreeGrafter"/>
</dbReference>
<keyword evidence="7" id="KW-1015">Disulfide bond</keyword>
<dbReference type="InterPro" id="IPR018142">
    <property type="entry name" value="Somatostatin/Cortistatin_C"/>
</dbReference>
<dbReference type="InterPro" id="IPR004250">
    <property type="entry name" value="Somatostatin"/>
</dbReference>
<reference evidence="12" key="1">
    <citation type="journal article" date="2014" name="Nat. Commun.">
        <title>The rainbow trout genome provides novel insights into evolution after whole-genome duplication in vertebrates.</title>
        <authorList>
            <person name="Berthelot C."/>
            <person name="Brunet F."/>
            <person name="Chalopin D."/>
            <person name="Juanchich A."/>
            <person name="Bernard M."/>
            <person name="Noel B."/>
            <person name="Bento P."/>
            <person name="Da Silva C."/>
            <person name="Labadie K."/>
            <person name="Alberti A."/>
            <person name="Aury J.M."/>
            <person name="Louis A."/>
            <person name="Dehais P."/>
            <person name="Bardou P."/>
            <person name="Montfort J."/>
            <person name="Klopp C."/>
            <person name="Cabau C."/>
            <person name="Gaspin C."/>
            <person name="Thorgaard G.H."/>
            <person name="Boussaha M."/>
            <person name="Quillet E."/>
            <person name="Guyomard R."/>
            <person name="Galiana D."/>
            <person name="Bobe J."/>
            <person name="Volff J.N."/>
            <person name="Genet C."/>
            <person name="Wincker P."/>
            <person name="Jaillon O."/>
            <person name="Roest Crollius H."/>
            <person name="Guiguen Y."/>
        </authorList>
    </citation>
    <scope>NUCLEOTIDE SEQUENCE [LARGE SCALE GENOMIC DNA]</scope>
</reference>
<dbReference type="GO" id="GO:0005179">
    <property type="term" value="F:hormone activity"/>
    <property type="evidence" value="ECO:0007669"/>
    <property type="project" value="UniProtKB-KW"/>
</dbReference>
<accession>A0A060WU09</accession>
<proteinExistence type="inferred from homology"/>
<protein>
    <recommendedName>
        <fullName evidence="8">Somatostatin-2</fullName>
    </recommendedName>
    <alternativeName>
        <fullName evidence="9">Somatostatin II</fullName>
    </alternativeName>
</protein>
<evidence type="ECO:0000256" key="3">
    <source>
        <dbReference type="ARBA" id="ARBA00008327"/>
    </source>
</evidence>
<evidence type="ECO:0000256" key="9">
    <source>
        <dbReference type="ARBA" id="ARBA00043047"/>
    </source>
</evidence>
<evidence type="ECO:0000256" key="7">
    <source>
        <dbReference type="ARBA" id="ARBA00023157"/>
    </source>
</evidence>
<evidence type="ECO:0000256" key="10">
    <source>
        <dbReference type="SAM" id="MobiDB-lite"/>
    </source>
</evidence>
<sequence length="56" mass="6321">MEDILSELSLPEVEAQKSEGSTAEAKEDLERSVDNLPPRERKAGCKNFYWKGFTSC</sequence>
<feature type="region of interest" description="Disordered" evidence="10">
    <location>
        <begin position="1"/>
        <end position="31"/>
    </location>
</feature>
<name>A0A060WU09_ONCMY</name>
<evidence type="ECO:0000313" key="12">
    <source>
        <dbReference type="EMBL" id="CDQ68085.1"/>
    </source>
</evidence>
<keyword evidence="5" id="KW-0165">Cleavage on pair of basic residues</keyword>
<dbReference type="EMBL" id="FR904610">
    <property type="protein sequence ID" value="CDQ68085.1"/>
    <property type="molecule type" value="Genomic_DNA"/>
</dbReference>
<dbReference type="AlphaFoldDB" id="A0A060WU09"/>
<gene>
    <name evidence="12" type="ORF">GSONMT00030966001</name>
</gene>
<comment type="similarity">
    <text evidence="3">Belongs to the somatostatin family.</text>
</comment>
<keyword evidence="6" id="KW-0372">Hormone</keyword>
<reference evidence="12" key="2">
    <citation type="submission" date="2014-03" db="EMBL/GenBank/DDBJ databases">
        <authorList>
            <person name="Genoscope - CEA"/>
        </authorList>
    </citation>
    <scope>NUCLEOTIDE SEQUENCE</scope>
</reference>
<evidence type="ECO:0000256" key="4">
    <source>
        <dbReference type="ARBA" id="ARBA00022525"/>
    </source>
</evidence>
<evidence type="ECO:0000256" key="5">
    <source>
        <dbReference type="ARBA" id="ARBA00022685"/>
    </source>
</evidence>
<dbReference type="PaxDb" id="8022-A0A060WU09"/>
<evidence type="ECO:0000259" key="11">
    <source>
        <dbReference type="Pfam" id="PF03002"/>
    </source>
</evidence>
<dbReference type="Proteomes" id="UP000193380">
    <property type="component" value="Unassembled WGS sequence"/>
</dbReference>
<evidence type="ECO:0000256" key="6">
    <source>
        <dbReference type="ARBA" id="ARBA00022702"/>
    </source>
</evidence>
<dbReference type="PANTHER" id="PTHR10558">
    <property type="entry name" value="SOMATOSTATIN"/>
    <property type="match status" value="1"/>
</dbReference>
<evidence type="ECO:0000256" key="1">
    <source>
        <dbReference type="ARBA" id="ARBA00003524"/>
    </source>
</evidence>
<evidence type="ECO:0000256" key="8">
    <source>
        <dbReference type="ARBA" id="ARBA00039198"/>
    </source>
</evidence>
<feature type="domain" description="Somatostatin/Cortistatin C-terminal" evidence="11">
    <location>
        <begin position="39"/>
        <end position="56"/>
    </location>
</feature>
<keyword evidence="4" id="KW-0964">Secreted</keyword>
<dbReference type="STRING" id="8022.A0A060WU09"/>
<evidence type="ECO:0000256" key="2">
    <source>
        <dbReference type="ARBA" id="ARBA00004613"/>
    </source>
</evidence>
<evidence type="ECO:0000313" key="13">
    <source>
        <dbReference type="Proteomes" id="UP000193380"/>
    </source>
</evidence>
<dbReference type="PANTHER" id="PTHR10558:SF6">
    <property type="entry name" value="SOMATOSTATIN 1, TANDEM DUPLICATE 2"/>
    <property type="match status" value="1"/>
</dbReference>
<comment type="subcellular location">
    <subcellularLocation>
        <location evidence="2">Secreted</location>
    </subcellularLocation>
</comment>
<comment type="function">
    <text evidence="1">Somatostatin inhibits the release of somatotropin.</text>
</comment>
<dbReference type="Pfam" id="PF03002">
    <property type="entry name" value="Somatostatin"/>
    <property type="match status" value="1"/>
</dbReference>
<dbReference type="GO" id="GO:0005615">
    <property type="term" value="C:extracellular space"/>
    <property type="evidence" value="ECO:0007669"/>
    <property type="project" value="TreeGrafter"/>
</dbReference>